<dbReference type="InterPro" id="IPR042099">
    <property type="entry name" value="ANL_N_sf"/>
</dbReference>
<dbReference type="InterPro" id="IPR045851">
    <property type="entry name" value="AMP-bd_C_sf"/>
</dbReference>
<dbReference type="PROSITE" id="PS00455">
    <property type="entry name" value="AMP_BINDING"/>
    <property type="match status" value="1"/>
</dbReference>
<feature type="transmembrane region" description="Helical" evidence="1">
    <location>
        <begin position="226"/>
        <end position="249"/>
    </location>
</feature>
<feature type="domain" description="AMP-dependent synthetase/ligase" evidence="2">
    <location>
        <begin position="26"/>
        <end position="390"/>
    </location>
</feature>
<keyword evidence="1" id="KW-1133">Transmembrane helix</keyword>
<evidence type="ECO:0000259" key="3">
    <source>
        <dbReference type="Pfam" id="PF13193"/>
    </source>
</evidence>
<comment type="caution">
    <text evidence="4">The sequence shown here is derived from an EMBL/GenBank/DDBJ whole genome shotgun (WGS) entry which is preliminary data.</text>
</comment>
<dbReference type="PANTHER" id="PTHR43767">
    <property type="entry name" value="LONG-CHAIN-FATTY-ACID--COA LIGASE"/>
    <property type="match status" value="1"/>
</dbReference>
<evidence type="ECO:0000313" key="4">
    <source>
        <dbReference type="EMBL" id="NRF67532.1"/>
    </source>
</evidence>
<feature type="transmembrane region" description="Helical" evidence="1">
    <location>
        <begin position="80"/>
        <end position="98"/>
    </location>
</feature>
<dbReference type="Gene3D" id="3.30.300.30">
    <property type="match status" value="1"/>
</dbReference>
<evidence type="ECO:0000256" key="1">
    <source>
        <dbReference type="SAM" id="Phobius"/>
    </source>
</evidence>
<keyword evidence="1" id="KW-0812">Transmembrane</keyword>
<dbReference type="SUPFAM" id="SSF56801">
    <property type="entry name" value="Acetyl-CoA synthetase-like"/>
    <property type="match status" value="1"/>
</dbReference>
<evidence type="ECO:0000259" key="2">
    <source>
        <dbReference type="Pfam" id="PF00501"/>
    </source>
</evidence>
<evidence type="ECO:0000313" key="5">
    <source>
        <dbReference type="Proteomes" id="UP000737171"/>
    </source>
</evidence>
<organism evidence="4 5">
    <name type="scientific">Pseudaquabacterium terrae</name>
    <dbReference type="NCBI Taxonomy" id="2732868"/>
    <lineage>
        <taxon>Bacteria</taxon>
        <taxon>Pseudomonadati</taxon>
        <taxon>Pseudomonadota</taxon>
        <taxon>Betaproteobacteria</taxon>
        <taxon>Burkholderiales</taxon>
        <taxon>Sphaerotilaceae</taxon>
        <taxon>Pseudaquabacterium</taxon>
    </lineage>
</organism>
<dbReference type="InterPro" id="IPR050237">
    <property type="entry name" value="ATP-dep_AMP-bd_enzyme"/>
</dbReference>
<dbReference type="EMBL" id="JABRWJ010000003">
    <property type="protein sequence ID" value="NRF67532.1"/>
    <property type="molecule type" value="Genomic_DNA"/>
</dbReference>
<accession>A0ABX2EFW8</accession>
<dbReference type="Pfam" id="PF13193">
    <property type="entry name" value="AMP-binding_C"/>
    <property type="match status" value="1"/>
</dbReference>
<keyword evidence="5" id="KW-1185">Reference proteome</keyword>
<dbReference type="Proteomes" id="UP000737171">
    <property type="component" value="Unassembled WGS sequence"/>
</dbReference>
<proteinExistence type="predicted"/>
<reference evidence="4 5" key="1">
    <citation type="submission" date="2020-05" db="EMBL/GenBank/DDBJ databases">
        <title>Aquincola sp. isolate from soil.</title>
        <authorList>
            <person name="Han J."/>
            <person name="Kim D.-U."/>
        </authorList>
    </citation>
    <scope>NUCLEOTIDE SEQUENCE [LARGE SCALE GENOMIC DNA]</scope>
    <source>
        <strain evidence="4 5">S2</strain>
    </source>
</reference>
<dbReference type="InterPro" id="IPR020845">
    <property type="entry name" value="AMP-binding_CS"/>
</dbReference>
<dbReference type="InterPro" id="IPR000873">
    <property type="entry name" value="AMP-dep_synth/lig_dom"/>
</dbReference>
<gene>
    <name evidence="4" type="ORF">HLB44_11095</name>
</gene>
<protein>
    <submittedName>
        <fullName evidence="4">AMP-binding protein</fullName>
    </submittedName>
</protein>
<feature type="domain" description="AMP-binding enzyme C-terminal" evidence="3">
    <location>
        <begin position="440"/>
        <end position="513"/>
    </location>
</feature>
<dbReference type="PANTHER" id="PTHR43767:SF1">
    <property type="entry name" value="NONRIBOSOMAL PEPTIDE SYNTHASE PES1 (EUROFUNG)-RELATED"/>
    <property type="match status" value="1"/>
</dbReference>
<name>A0ABX2EFW8_9BURK</name>
<dbReference type="Gene3D" id="3.40.50.12780">
    <property type="entry name" value="N-terminal domain of ligase-like"/>
    <property type="match status" value="1"/>
</dbReference>
<sequence length="536" mass="57891">MAMMHAAEVLNRYPGPVLTIPQLLHSRAAVVPQQAAVEFEARTWTYAQLAAGSTALAHRLAVMGVRSGDRVAHVETNSDIAVLLFLATVSLGAIFVPMNPALTDDDLAYQIDHCGAMLVATSAAEAPRFDALLLRLGPVAQRLLLEDVGLAAAAADDVLAMLPADCATTLPVLTPQTPALVIYTSGTTGRPKGVLHSHGNYVLSAEAFVGRLDLQPDDRLLTVFPLFHINALFYSLGGALAAGAAFITARRFSASSFWSLAARTRATELNILASLAKILAVRPRSEFDPTHRIRVIYGGPITAEMFEVYRNQFHVPHLLEGYGMSEIPAATCNPLHGEQKLGSIGLAGTHPLRDGPFVEMRICDDQGQPVPDGTVGELQVRTPTMFLGYLNDPEQTSASFQDGWFRTGDLVRRDADGYHYFVARQKDIIRRGGENISGAELDRVVESHPLVAQAAAIAVPSELGEDEVLIAVVAAPGAQLSLEDLAAWCRARLAPLKQPRYVVFVDTLPQTPTQRVAKHLLRQESSALLARARDMR</sequence>
<dbReference type="Pfam" id="PF00501">
    <property type="entry name" value="AMP-binding"/>
    <property type="match status" value="1"/>
</dbReference>
<keyword evidence="1" id="KW-0472">Membrane</keyword>
<dbReference type="InterPro" id="IPR025110">
    <property type="entry name" value="AMP-bd_C"/>
</dbReference>